<dbReference type="InterPro" id="IPR029787">
    <property type="entry name" value="Nucleotide_cyclase"/>
</dbReference>
<dbReference type="PANTHER" id="PTHR46663">
    <property type="entry name" value="DIGUANYLATE CYCLASE DGCT-RELATED"/>
    <property type="match status" value="1"/>
</dbReference>
<accession>A0A0M2V1W6</accession>
<dbReference type="SMART" id="SM00065">
    <property type="entry name" value="GAF"/>
    <property type="match status" value="1"/>
</dbReference>
<dbReference type="Gene3D" id="3.30.450.40">
    <property type="match status" value="1"/>
</dbReference>
<keyword evidence="5" id="KW-1185">Reference proteome</keyword>
<sequence length="458" mass="51103">MTEPSYRVLSNYIDLLLDAICVVDKHGCFEFISPGAERIFGYKPQEMLGHSMLEFIHPDDQPITLAAAEQINQGAVKLDFENRYIRKDGSVVHLLWSARWSEDKQQRVAVARDISSLKLAQRRQAALYAISEAAFAAEDIDQLYQQIHQIIAGLMPMQSFVIARYDSQNGLRFGYTSTDTLPSNTSLLTRELCNKVLSSGQSELFYGLQQSSPRASKKLAAVQPDINALAVPLKTHSGTIGVLLAQNTGQAASYSQLELEMLEFVATQVAVSIERKQMLARLQFHALYDQLTGLPNRELFQDRMHSALARAGREQAIMALLYLDLDKFKQVNDRFGHNVGDELLQQTALRLQQAIRQTDTAARFGGDEFVILLEQVSSEATAMQLAENIRLLLCQPYVIDGQQLTINPSIGIALYPEHGSSQKELILNADEAMYLAKKAGGNQVLRSNGKLLFNRKTP</sequence>
<dbReference type="Pfam" id="PF13185">
    <property type="entry name" value="GAF_2"/>
    <property type="match status" value="1"/>
</dbReference>
<feature type="domain" description="PAS" evidence="2">
    <location>
        <begin position="5"/>
        <end position="75"/>
    </location>
</feature>
<dbReference type="SMART" id="SM00091">
    <property type="entry name" value="PAS"/>
    <property type="match status" value="1"/>
</dbReference>
<dbReference type="OrthoDB" id="5623169at2"/>
<dbReference type="CDD" id="cd01949">
    <property type="entry name" value="GGDEF"/>
    <property type="match status" value="1"/>
</dbReference>
<comment type="cofactor">
    <cofactor evidence="1">
        <name>Mg(2+)</name>
        <dbReference type="ChEBI" id="CHEBI:18420"/>
    </cofactor>
</comment>
<dbReference type="PATRIC" id="fig|336831.14.peg.1187"/>
<feature type="domain" description="GGDEF" evidence="3">
    <location>
        <begin position="316"/>
        <end position="449"/>
    </location>
</feature>
<dbReference type="NCBIfam" id="TIGR00229">
    <property type="entry name" value="sensory_box"/>
    <property type="match status" value="1"/>
</dbReference>
<dbReference type="InterPro" id="IPR029016">
    <property type="entry name" value="GAF-like_dom_sf"/>
</dbReference>
<evidence type="ECO:0000259" key="2">
    <source>
        <dbReference type="PROSITE" id="PS50112"/>
    </source>
</evidence>
<dbReference type="EMBL" id="LAHO01000015">
    <property type="protein sequence ID" value="KKO44616.1"/>
    <property type="molecule type" value="Genomic_DNA"/>
</dbReference>
<dbReference type="Pfam" id="PF08447">
    <property type="entry name" value="PAS_3"/>
    <property type="match status" value="1"/>
</dbReference>
<dbReference type="GO" id="GO:0003824">
    <property type="term" value="F:catalytic activity"/>
    <property type="evidence" value="ECO:0007669"/>
    <property type="project" value="UniProtKB-ARBA"/>
</dbReference>
<dbReference type="RefSeq" id="WP_046558542.1">
    <property type="nucleotide sequence ID" value="NZ_LAHO01000015.1"/>
</dbReference>
<name>A0A0M2V1W6_9GAMM</name>
<dbReference type="STRING" id="336831.WG68_15090"/>
<dbReference type="InterPro" id="IPR013655">
    <property type="entry name" value="PAS_fold_3"/>
</dbReference>
<dbReference type="PANTHER" id="PTHR46663:SF3">
    <property type="entry name" value="SLL0267 PROTEIN"/>
    <property type="match status" value="1"/>
</dbReference>
<dbReference type="Gene3D" id="3.30.450.20">
    <property type="entry name" value="PAS domain"/>
    <property type="match status" value="1"/>
</dbReference>
<dbReference type="NCBIfam" id="TIGR00254">
    <property type="entry name" value="GGDEF"/>
    <property type="match status" value="1"/>
</dbReference>
<dbReference type="Proteomes" id="UP000034228">
    <property type="component" value="Unassembled WGS sequence"/>
</dbReference>
<dbReference type="InterPro" id="IPR035965">
    <property type="entry name" value="PAS-like_dom_sf"/>
</dbReference>
<dbReference type="InterPro" id="IPR000014">
    <property type="entry name" value="PAS"/>
</dbReference>
<dbReference type="SUPFAM" id="SSF55781">
    <property type="entry name" value="GAF domain-like"/>
    <property type="match status" value="1"/>
</dbReference>
<dbReference type="SMART" id="SM00267">
    <property type="entry name" value="GGDEF"/>
    <property type="match status" value="1"/>
</dbReference>
<evidence type="ECO:0000313" key="4">
    <source>
        <dbReference type="EMBL" id="KKO44616.1"/>
    </source>
</evidence>
<dbReference type="SUPFAM" id="SSF55785">
    <property type="entry name" value="PYP-like sensor domain (PAS domain)"/>
    <property type="match status" value="1"/>
</dbReference>
<dbReference type="PROSITE" id="PS50112">
    <property type="entry name" value="PAS"/>
    <property type="match status" value="1"/>
</dbReference>
<evidence type="ECO:0000313" key="5">
    <source>
        <dbReference type="Proteomes" id="UP000034228"/>
    </source>
</evidence>
<dbReference type="Pfam" id="PF00990">
    <property type="entry name" value="GGDEF"/>
    <property type="match status" value="1"/>
</dbReference>
<evidence type="ECO:0000256" key="1">
    <source>
        <dbReference type="ARBA" id="ARBA00001946"/>
    </source>
</evidence>
<dbReference type="InterPro" id="IPR000160">
    <property type="entry name" value="GGDEF_dom"/>
</dbReference>
<dbReference type="PROSITE" id="PS50887">
    <property type="entry name" value="GGDEF"/>
    <property type="match status" value="1"/>
</dbReference>
<dbReference type="CDD" id="cd00130">
    <property type="entry name" value="PAS"/>
    <property type="match status" value="1"/>
</dbReference>
<dbReference type="InterPro" id="IPR043128">
    <property type="entry name" value="Rev_trsase/Diguanyl_cyclase"/>
</dbReference>
<dbReference type="AlphaFoldDB" id="A0A0M2V1W6"/>
<proteinExistence type="predicted"/>
<reference evidence="4 5" key="1">
    <citation type="submission" date="2015-03" db="EMBL/GenBank/DDBJ databases">
        <title>Draft genome sequences of two protease-producing strains of Arsukibacterium isolated from two cold and alkaline environments.</title>
        <authorList>
            <person name="Lylloff J.E."/>
            <person name="Skov L.B."/>
            <person name="Jepsen M."/>
            <person name="Hallin P.F."/>
            <person name="Sorensen S.J."/>
            <person name="Stougaard P."/>
            <person name="Glaring M.A."/>
        </authorList>
    </citation>
    <scope>NUCLEOTIDE SEQUENCE [LARGE SCALE GENOMIC DNA]</scope>
    <source>
        <strain evidence="4 5">GCM72</strain>
    </source>
</reference>
<dbReference type="InterPro" id="IPR003018">
    <property type="entry name" value="GAF"/>
</dbReference>
<gene>
    <name evidence="4" type="ORF">WG68_15090</name>
</gene>
<dbReference type="SUPFAM" id="SSF55073">
    <property type="entry name" value="Nucleotide cyclase"/>
    <property type="match status" value="1"/>
</dbReference>
<dbReference type="FunFam" id="3.30.70.270:FF:000001">
    <property type="entry name" value="Diguanylate cyclase domain protein"/>
    <property type="match status" value="1"/>
</dbReference>
<comment type="caution">
    <text evidence="4">The sequence shown here is derived from an EMBL/GenBank/DDBJ whole genome shotgun (WGS) entry which is preliminary data.</text>
</comment>
<protein>
    <submittedName>
        <fullName evidence="4">Diguanylate cyclase</fullName>
    </submittedName>
</protein>
<dbReference type="InterPro" id="IPR052163">
    <property type="entry name" value="DGC-Regulatory_Protein"/>
</dbReference>
<evidence type="ECO:0000259" key="3">
    <source>
        <dbReference type="PROSITE" id="PS50887"/>
    </source>
</evidence>
<dbReference type="Gene3D" id="3.30.70.270">
    <property type="match status" value="1"/>
</dbReference>
<organism evidence="4 5">
    <name type="scientific">Arsukibacterium ikkense</name>
    <dbReference type="NCBI Taxonomy" id="336831"/>
    <lineage>
        <taxon>Bacteria</taxon>
        <taxon>Pseudomonadati</taxon>
        <taxon>Pseudomonadota</taxon>
        <taxon>Gammaproteobacteria</taxon>
        <taxon>Chromatiales</taxon>
        <taxon>Chromatiaceae</taxon>
        <taxon>Arsukibacterium</taxon>
    </lineage>
</organism>